<proteinExistence type="predicted"/>
<feature type="transmembrane region" description="Helical" evidence="1">
    <location>
        <begin position="231"/>
        <end position="252"/>
    </location>
</feature>
<feature type="transmembrane region" description="Helical" evidence="1">
    <location>
        <begin position="37"/>
        <end position="54"/>
    </location>
</feature>
<keyword evidence="1" id="KW-0812">Transmembrane</keyword>
<dbReference type="PANTHER" id="PTHR40400:SF1">
    <property type="entry name" value="SLR1512 PROTEIN"/>
    <property type="match status" value="1"/>
</dbReference>
<organism evidence="2 3">
    <name type="scientific">Flavobacterium micromati</name>
    <dbReference type="NCBI Taxonomy" id="229205"/>
    <lineage>
        <taxon>Bacteria</taxon>
        <taxon>Pseudomonadati</taxon>
        <taxon>Bacteroidota</taxon>
        <taxon>Flavobacteriia</taxon>
        <taxon>Flavobacteriales</taxon>
        <taxon>Flavobacteriaceae</taxon>
        <taxon>Flavobacterium</taxon>
    </lineage>
</organism>
<dbReference type="Pfam" id="PF05982">
    <property type="entry name" value="Sbt_1"/>
    <property type="match status" value="1"/>
</dbReference>
<name>A0A1M5GLF2_9FLAO</name>
<reference evidence="3" key="1">
    <citation type="submission" date="2016-11" db="EMBL/GenBank/DDBJ databases">
        <authorList>
            <person name="Varghese N."/>
            <person name="Submissions S."/>
        </authorList>
    </citation>
    <scope>NUCLEOTIDE SEQUENCE [LARGE SCALE GENOMIC DNA]</scope>
    <source>
        <strain evidence="3">DSM 17659</strain>
    </source>
</reference>
<dbReference type="AlphaFoldDB" id="A0A1M5GLF2"/>
<keyword evidence="1" id="KW-0472">Membrane</keyword>
<feature type="transmembrane region" description="Helical" evidence="1">
    <location>
        <begin position="131"/>
        <end position="150"/>
    </location>
</feature>
<dbReference type="EMBL" id="FQWF01000002">
    <property type="protein sequence ID" value="SHG04564.1"/>
    <property type="molecule type" value="Genomic_DNA"/>
</dbReference>
<dbReference type="RefSeq" id="WP_073016843.1">
    <property type="nucleotide sequence ID" value="NZ_FQWF01000002.1"/>
</dbReference>
<evidence type="ECO:0000313" key="3">
    <source>
        <dbReference type="Proteomes" id="UP000184020"/>
    </source>
</evidence>
<gene>
    <name evidence="2" type="ORF">SAMN05444372_10251</name>
</gene>
<dbReference type="PANTHER" id="PTHR40400">
    <property type="entry name" value="SLR1512 PROTEIN"/>
    <property type="match status" value="1"/>
</dbReference>
<evidence type="ECO:0000313" key="2">
    <source>
        <dbReference type="EMBL" id="SHG04564.1"/>
    </source>
</evidence>
<protein>
    <recommendedName>
        <fullName evidence="4">Sodium-dependent bicarbonate transport family permease</fullName>
    </recommendedName>
</protein>
<keyword evidence="1" id="KW-1133">Transmembrane helix</keyword>
<feature type="transmembrane region" description="Helical" evidence="1">
    <location>
        <begin position="6"/>
        <end position="28"/>
    </location>
</feature>
<feature type="transmembrane region" description="Helical" evidence="1">
    <location>
        <begin position="66"/>
        <end position="88"/>
    </location>
</feature>
<dbReference type="Proteomes" id="UP000184020">
    <property type="component" value="Unassembled WGS sequence"/>
</dbReference>
<dbReference type="STRING" id="229205.SAMN05444372_10251"/>
<evidence type="ECO:0008006" key="4">
    <source>
        <dbReference type="Google" id="ProtNLM"/>
    </source>
</evidence>
<dbReference type="InterPro" id="IPR010293">
    <property type="entry name" value="Sbt_1"/>
</dbReference>
<keyword evidence="3" id="KW-1185">Reference proteome</keyword>
<sequence length="323" mass="34564">MDLFSAFGSSLASPMVLAFALGIIATLLKSDLKFPEGMYMGLTIYLLFAIGIKGGVKLTSVNIVDFYKPCLTAIAMCIAIPIVSYFILVKIGKMDKLNAAAIAAHFGSVSAVTFSEGTAFLDLMKISYEGYMPAMLAIMEIPAIIIAIYIAKKALPKTQSNMGKVLHELFTNKGTILLLGGICIGLITGKKGFEQVAPLYDGLFRGILCLFLLEVGLVAGRRLYDLKKVGFFLFAFGIIMPVIHATVGIYLGYWAGLSMGGSTIFGLLCASASYIAAPAAVRIAIPEANPTYYLTASLAITFPFNVTFGLPLYLTIAQNLYAS</sequence>
<feature type="transmembrane region" description="Helical" evidence="1">
    <location>
        <begin position="292"/>
        <end position="314"/>
    </location>
</feature>
<evidence type="ECO:0000256" key="1">
    <source>
        <dbReference type="SAM" id="Phobius"/>
    </source>
</evidence>
<accession>A0A1M5GLF2</accession>
<feature type="transmembrane region" description="Helical" evidence="1">
    <location>
        <begin position="199"/>
        <end position="219"/>
    </location>
</feature>
<feature type="transmembrane region" description="Helical" evidence="1">
    <location>
        <begin position="170"/>
        <end position="187"/>
    </location>
</feature>
<feature type="transmembrane region" description="Helical" evidence="1">
    <location>
        <begin position="264"/>
        <end position="285"/>
    </location>
</feature>
<dbReference type="OrthoDB" id="345121at2"/>